<dbReference type="PANTHER" id="PTHR37536">
    <property type="entry name" value="PUTATIVE (AFU_ORTHOLOGUE AFUA_3G02970)-RELATED"/>
    <property type="match status" value="1"/>
</dbReference>
<comment type="caution">
    <text evidence="1">The sequence shown here is derived from an EMBL/GenBank/DDBJ whole genome shotgun (WGS) entry which is preliminary data.</text>
</comment>
<dbReference type="Proteomes" id="UP001175000">
    <property type="component" value="Unassembled WGS sequence"/>
</dbReference>
<dbReference type="InterPro" id="IPR038656">
    <property type="entry name" value="Peptidase_G1_sf"/>
</dbReference>
<sequence>AANPTAASNNWCGSINKTPATNRVKFITATWQHPNCRVQTDKELRQAISPWVGINNGTAPIQAGSYCQVKNWAGKVDHFVWWQWFGHGTQILNYFQVDPGDWVQANISMPTPTSADIYIANFSKQRSLTFKLKNGNEIIGSEAIWVAEAPVLNGFQAIYPRYDSIWFQQAAATREDGSNLGVLGATQWQVRGQCRSWEYDDATL</sequence>
<dbReference type="SUPFAM" id="SSF49899">
    <property type="entry name" value="Concanavalin A-like lectins/glucanases"/>
    <property type="match status" value="1"/>
</dbReference>
<dbReference type="EMBL" id="JAULSU010000003">
    <property type="protein sequence ID" value="KAK0622433.1"/>
    <property type="molecule type" value="Genomic_DNA"/>
</dbReference>
<feature type="non-terminal residue" evidence="1">
    <location>
        <position position="1"/>
    </location>
</feature>
<evidence type="ECO:0000313" key="1">
    <source>
        <dbReference type="EMBL" id="KAK0622433.1"/>
    </source>
</evidence>
<accession>A0AA40C2Z1</accession>
<keyword evidence="2" id="KW-1185">Reference proteome</keyword>
<dbReference type="Gene3D" id="2.60.120.700">
    <property type="entry name" value="Peptidase G1"/>
    <property type="match status" value="1"/>
</dbReference>
<protein>
    <submittedName>
        <fullName evidence="1">Concanavalin A-like lectin/glucanase domain-containing protein</fullName>
    </submittedName>
</protein>
<dbReference type="PANTHER" id="PTHR37536:SF1">
    <property type="entry name" value="ASPERGILLOPEPSIN, PUTAITVE (AFU_ORTHOLOGUE AFUA_7G01200)"/>
    <property type="match status" value="1"/>
</dbReference>
<dbReference type="InterPro" id="IPR013320">
    <property type="entry name" value="ConA-like_dom_sf"/>
</dbReference>
<dbReference type="CDD" id="cd13426">
    <property type="entry name" value="Peptidase_G1"/>
    <property type="match status" value="1"/>
</dbReference>
<dbReference type="Pfam" id="PF01828">
    <property type="entry name" value="Peptidase_A4"/>
    <property type="match status" value="1"/>
</dbReference>
<proteinExistence type="predicted"/>
<dbReference type="GO" id="GO:0070007">
    <property type="term" value="F:glutamic-type endopeptidase activity"/>
    <property type="evidence" value="ECO:0007669"/>
    <property type="project" value="InterPro"/>
</dbReference>
<feature type="non-terminal residue" evidence="1">
    <location>
        <position position="204"/>
    </location>
</feature>
<dbReference type="InterPro" id="IPR000250">
    <property type="entry name" value="Peptidase_G1"/>
</dbReference>
<dbReference type="AlphaFoldDB" id="A0AA40C2Z1"/>
<organism evidence="1 2">
    <name type="scientific">Immersiella caudata</name>
    <dbReference type="NCBI Taxonomy" id="314043"/>
    <lineage>
        <taxon>Eukaryota</taxon>
        <taxon>Fungi</taxon>
        <taxon>Dikarya</taxon>
        <taxon>Ascomycota</taxon>
        <taxon>Pezizomycotina</taxon>
        <taxon>Sordariomycetes</taxon>
        <taxon>Sordariomycetidae</taxon>
        <taxon>Sordariales</taxon>
        <taxon>Lasiosphaeriaceae</taxon>
        <taxon>Immersiella</taxon>
    </lineage>
</organism>
<name>A0AA40C2Z1_9PEZI</name>
<reference evidence="1" key="1">
    <citation type="submission" date="2023-06" db="EMBL/GenBank/DDBJ databases">
        <title>Genome-scale phylogeny and comparative genomics of the fungal order Sordariales.</title>
        <authorList>
            <consortium name="Lawrence Berkeley National Laboratory"/>
            <person name="Hensen N."/>
            <person name="Bonometti L."/>
            <person name="Westerberg I."/>
            <person name="Brannstrom I.O."/>
            <person name="Guillou S."/>
            <person name="Cros-Aarteil S."/>
            <person name="Calhoun S."/>
            <person name="Haridas S."/>
            <person name="Kuo A."/>
            <person name="Mondo S."/>
            <person name="Pangilinan J."/>
            <person name="Riley R."/>
            <person name="Labutti K."/>
            <person name="Andreopoulos B."/>
            <person name="Lipzen A."/>
            <person name="Chen C."/>
            <person name="Yanf M."/>
            <person name="Daum C."/>
            <person name="Ng V."/>
            <person name="Clum A."/>
            <person name="Steindorff A."/>
            <person name="Ohm R."/>
            <person name="Martin F."/>
            <person name="Silar P."/>
            <person name="Natvig D."/>
            <person name="Lalanne C."/>
            <person name="Gautier V."/>
            <person name="Ament-Velasquez S.L."/>
            <person name="Kruys A."/>
            <person name="Hutchinson M.I."/>
            <person name="Powell A.J."/>
            <person name="Barry K."/>
            <person name="Miller A.N."/>
            <person name="Grigoriev I.V."/>
            <person name="Debuchy R."/>
            <person name="Gladieux P."/>
            <person name="Thoren M.H."/>
            <person name="Johannesson H."/>
        </authorList>
    </citation>
    <scope>NUCLEOTIDE SEQUENCE</scope>
    <source>
        <strain evidence="1">CBS 606.72</strain>
    </source>
</reference>
<evidence type="ECO:0000313" key="2">
    <source>
        <dbReference type="Proteomes" id="UP001175000"/>
    </source>
</evidence>
<dbReference type="GO" id="GO:0006508">
    <property type="term" value="P:proteolysis"/>
    <property type="evidence" value="ECO:0007669"/>
    <property type="project" value="InterPro"/>
</dbReference>
<gene>
    <name evidence="1" type="ORF">B0T14DRAFT_389513</name>
</gene>